<dbReference type="RefSeq" id="WP_330486050.1">
    <property type="nucleotide sequence ID" value="NZ_JAZBJZ010000149.1"/>
</dbReference>
<dbReference type="PANTHER" id="PTHR23028">
    <property type="entry name" value="ACETYLTRANSFERASE"/>
    <property type="match status" value="1"/>
</dbReference>
<dbReference type="GO" id="GO:0016020">
    <property type="term" value="C:membrane"/>
    <property type="evidence" value="ECO:0007669"/>
    <property type="project" value="TreeGrafter"/>
</dbReference>
<feature type="transmembrane region" description="Helical" evidence="1">
    <location>
        <begin position="295"/>
        <end position="312"/>
    </location>
</feature>
<dbReference type="PANTHER" id="PTHR23028:SF53">
    <property type="entry name" value="ACYL_TRANSF_3 DOMAIN-CONTAINING PROTEIN"/>
    <property type="match status" value="1"/>
</dbReference>
<reference evidence="4" key="1">
    <citation type="submission" date="2024-01" db="EMBL/GenBank/DDBJ databases">
        <title>Bank of Algae and Cyanobacteria of the Azores (BACA) strain genomes.</title>
        <authorList>
            <person name="Luz R."/>
            <person name="Cordeiro R."/>
            <person name="Fonseca A."/>
            <person name="Goncalves V."/>
        </authorList>
    </citation>
    <scope>NUCLEOTIDE SEQUENCE</scope>
    <source>
        <strain evidence="4">BACA0141</strain>
    </source>
</reference>
<accession>A0AAW9Q606</accession>
<comment type="caution">
    <text evidence="4">The sequence shown here is derived from an EMBL/GenBank/DDBJ whole genome shotgun (WGS) entry which is preliminary data.</text>
</comment>
<sequence length="661" mass="75220">MSPSKLNYRPDIDGIRALAVIAVIIFHAFPLLAKGGFVGVDIFFVISGYLITGIIVKSLKDRTFSFKDFYARRIRRIFPALIVVLIATWFAGWLFLTPTEYVFLGKHITAGALFGSNIILANESGYFDSSSDLKPLLNLWSLGVEEQFYLLWPVILFVCWRKKISLKWIALGVIAVSFSWNIWTTFLWNIFSIGLYPYGNYYLPFSRFWEILAGGLLIDLDRKQENLPVQNKIYLGRFSCQDILSIVGFAGLLVCIFGFNKELPYPGVCALVPIVSTMLLLAAGSDSWINRNLLGNRYIVFVGLVSYPLYLWHWPVLAFARIISYDTLSIEVRLICIAITVTLAMLTYFLVEKSVQSIFSRKRVAITSLLCTGLLLVVFLGLYIGHTNGFEKRFPALEGYAQKMKSFSNTFDIAAKSSKCFFVTEDAVDELREYEKNNCLNNPVNGKPYMLLVGDSHAASIFPGVYHDFEERTNIGRLMAGYCIPMIENLNYRNHTDSTDRCQRINAYIFSKIREAKPDILLVDAYYLAYALQDGWSYPNFISDFVENINQLKVSGLKHIIVIGQVPTWKPSLREVLERSLMRRNYIAERSKVGLDEDSIKVDSILKAEKWKSGVYYIPIVDNLCDQYGCLTMVGKNFPNDLITLDYGHLTEKASIYIVKN</sequence>
<feature type="domain" description="Acyltransferase 3" evidence="2">
    <location>
        <begin position="11"/>
        <end position="348"/>
    </location>
</feature>
<dbReference type="EC" id="2.3.1.-" evidence="4"/>
<evidence type="ECO:0000256" key="1">
    <source>
        <dbReference type="SAM" id="Phobius"/>
    </source>
</evidence>
<feature type="transmembrane region" description="Helical" evidence="1">
    <location>
        <begin position="265"/>
        <end position="283"/>
    </location>
</feature>
<dbReference type="GO" id="GO:0009103">
    <property type="term" value="P:lipopolysaccharide biosynthetic process"/>
    <property type="evidence" value="ECO:0007669"/>
    <property type="project" value="TreeGrafter"/>
</dbReference>
<feature type="transmembrane region" description="Helical" evidence="1">
    <location>
        <begin position="363"/>
        <end position="384"/>
    </location>
</feature>
<keyword evidence="1" id="KW-0472">Membrane</keyword>
<dbReference type="InterPro" id="IPR050879">
    <property type="entry name" value="Acyltransferase_3"/>
</dbReference>
<proteinExistence type="predicted"/>
<name>A0AAW9Q606_9CYAN</name>
<protein>
    <submittedName>
        <fullName evidence="4">Acyltransferase family protein</fullName>
        <ecNumber evidence="4">2.3.1.-</ecNumber>
    </submittedName>
</protein>
<evidence type="ECO:0000313" key="5">
    <source>
        <dbReference type="Proteomes" id="UP001333818"/>
    </source>
</evidence>
<dbReference type="Pfam" id="PF01757">
    <property type="entry name" value="Acyl_transf_3"/>
    <property type="match status" value="1"/>
</dbReference>
<keyword evidence="1" id="KW-1133">Transmembrane helix</keyword>
<feature type="transmembrane region" description="Helical" evidence="1">
    <location>
        <begin position="332"/>
        <end position="351"/>
    </location>
</feature>
<dbReference type="EMBL" id="JAZBJZ010000149">
    <property type="protein sequence ID" value="MEE3719614.1"/>
    <property type="molecule type" value="Genomic_DNA"/>
</dbReference>
<dbReference type="InterPro" id="IPR002656">
    <property type="entry name" value="Acyl_transf_3_dom"/>
</dbReference>
<dbReference type="GO" id="GO:0016747">
    <property type="term" value="F:acyltransferase activity, transferring groups other than amino-acyl groups"/>
    <property type="evidence" value="ECO:0007669"/>
    <property type="project" value="InterPro"/>
</dbReference>
<dbReference type="Pfam" id="PF19040">
    <property type="entry name" value="SGNH"/>
    <property type="match status" value="1"/>
</dbReference>
<feature type="transmembrane region" description="Helical" evidence="1">
    <location>
        <begin position="12"/>
        <end position="29"/>
    </location>
</feature>
<feature type="transmembrane region" description="Helical" evidence="1">
    <location>
        <begin position="139"/>
        <end position="159"/>
    </location>
</feature>
<keyword evidence="4" id="KW-0808">Transferase</keyword>
<keyword evidence="4" id="KW-0012">Acyltransferase</keyword>
<feature type="transmembrane region" description="Helical" evidence="1">
    <location>
        <begin position="77"/>
        <end position="96"/>
    </location>
</feature>
<organism evidence="4 5">
    <name type="scientific">Tumidithrix elongata BACA0141</name>
    <dbReference type="NCBI Taxonomy" id="2716417"/>
    <lineage>
        <taxon>Bacteria</taxon>
        <taxon>Bacillati</taxon>
        <taxon>Cyanobacteriota</taxon>
        <taxon>Cyanophyceae</taxon>
        <taxon>Pseudanabaenales</taxon>
        <taxon>Pseudanabaenaceae</taxon>
        <taxon>Tumidithrix</taxon>
        <taxon>Tumidithrix elongata</taxon>
    </lineage>
</organism>
<feature type="transmembrane region" description="Helical" evidence="1">
    <location>
        <begin position="171"/>
        <end position="195"/>
    </location>
</feature>
<dbReference type="InterPro" id="IPR043968">
    <property type="entry name" value="SGNH"/>
</dbReference>
<evidence type="ECO:0000259" key="3">
    <source>
        <dbReference type="Pfam" id="PF19040"/>
    </source>
</evidence>
<keyword evidence="5" id="KW-1185">Reference proteome</keyword>
<evidence type="ECO:0000259" key="2">
    <source>
        <dbReference type="Pfam" id="PF01757"/>
    </source>
</evidence>
<keyword evidence="1" id="KW-0812">Transmembrane</keyword>
<dbReference type="Proteomes" id="UP001333818">
    <property type="component" value="Unassembled WGS sequence"/>
</dbReference>
<gene>
    <name evidence="4" type="ORF">V2H45_23005</name>
</gene>
<evidence type="ECO:0000313" key="4">
    <source>
        <dbReference type="EMBL" id="MEE3719614.1"/>
    </source>
</evidence>
<feature type="domain" description="SGNH" evidence="3">
    <location>
        <begin position="435"/>
        <end position="658"/>
    </location>
</feature>
<dbReference type="AlphaFoldDB" id="A0AAW9Q606"/>
<feature type="transmembrane region" description="Helical" evidence="1">
    <location>
        <begin position="35"/>
        <end position="56"/>
    </location>
</feature>